<feature type="signal peptide" evidence="1">
    <location>
        <begin position="1"/>
        <end position="29"/>
    </location>
</feature>
<dbReference type="Gene3D" id="3.10.450.710">
    <property type="entry name" value="Tgt2/MlaC"/>
    <property type="match status" value="1"/>
</dbReference>
<gene>
    <name evidence="2" type="ORF">FHG66_09940</name>
</gene>
<dbReference type="PANTHER" id="PTHR36573">
    <property type="entry name" value="INTERMEMBRANE PHOSPHOLIPID TRANSPORT SYSTEM BINDING PROTEIN MLAC"/>
    <property type="match status" value="1"/>
</dbReference>
<dbReference type="InterPro" id="IPR008869">
    <property type="entry name" value="MlaC/ttg2D"/>
</dbReference>
<dbReference type="EMBL" id="VDFU01000009">
    <property type="protein sequence ID" value="TNC49826.1"/>
    <property type="molecule type" value="Genomic_DNA"/>
</dbReference>
<dbReference type="InterPro" id="IPR042245">
    <property type="entry name" value="Tgt2/MlaC_sf"/>
</dbReference>
<evidence type="ECO:0000313" key="2">
    <source>
        <dbReference type="EMBL" id="TNC49826.1"/>
    </source>
</evidence>
<dbReference type="Proteomes" id="UP000305887">
    <property type="component" value="Unassembled WGS sequence"/>
</dbReference>
<dbReference type="OrthoDB" id="7839352at2"/>
<dbReference type="Pfam" id="PF05494">
    <property type="entry name" value="MlaC"/>
    <property type="match status" value="1"/>
</dbReference>
<dbReference type="RefSeq" id="WP_139076602.1">
    <property type="nucleotide sequence ID" value="NZ_VDFU01000009.1"/>
</dbReference>
<accession>A0A5C4MWB2</accession>
<dbReference type="InterPro" id="IPR006311">
    <property type="entry name" value="TAT_signal"/>
</dbReference>
<dbReference type="AlphaFoldDB" id="A0A5C4MWB2"/>
<evidence type="ECO:0000313" key="3">
    <source>
        <dbReference type="Proteomes" id="UP000305887"/>
    </source>
</evidence>
<feature type="chain" id="PRO_5022728389" evidence="1">
    <location>
        <begin position="30"/>
        <end position="200"/>
    </location>
</feature>
<keyword evidence="3" id="KW-1185">Reference proteome</keyword>
<dbReference type="PROSITE" id="PS51318">
    <property type="entry name" value="TAT"/>
    <property type="match status" value="1"/>
</dbReference>
<proteinExistence type="predicted"/>
<organism evidence="2 3">
    <name type="scientific">Rubellimicrobium rubrum</name>
    <dbReference type="NCBI Taxonomy" id="2585369"/>
    <lineage>
        <taxon>Bacteria</taxon>
        <taxon>Pseudomonadati</taxon>
        <taxon>Pseudomonadota</taxon>
        <taxon>Alphaproteobacteria</taxon>
        <taxon>Rhodobacterales</taxon>
        <taxon>Roseobacteraceae</taxon>
        <taxon>Rubellimicrobium</taxon>
    </lineage>
</organism>
<name>A0A5C4MWB2_9RHOB</name>
<sequence>MTVSITRRALLGHGAALALVIGAAPRAMAQDLATSRALVDRLVAEVNAVIASGAAENAMIGQFAQIFQAYADAPTIARYSLGADARAATPDQLARYTQAFSNYVARKYGSRFREFIGGDIVVEDARAVPNGVEVQTTAVFVNEAPFRVDFWVSTATGSPKFFNIIIEGVNMLLSERTEVQAMLDQRGGDLERLIADLSRM</sequence>
<evidence type="ECO:0000256" key="1">
    <source>
        <dbReference type="SAM" id="SignalP"/>
    </source>
</evidence>
<comment type="caution">
    <text evidence="2">The sequence shown here is derived from an EMBL/GenBank/DDBJ whole genome shotgun (WGS) entry which is preliminary data.</text>
</comment>
<keyword evidence="1" id="KW-0732">Signal</keyword>
<reference evidence="2 3" key="1">
    <citation type="submission" date="2019-06" db="EMBL/GenBank/DDBJ databases">
        <title>YIM 131921 draft genome.</title>
        <authorList>
            <person name="Jiang L."/>
        </authorList>
    </citation>
    <scope>NUCLEOTIDE SEQUENCE [LARGE SCALE GENOMIC DNA]</scope>
    <source>
        <strain evidence="2 3">YIM 131921</strain>
    </source>
</reference>
<dbReference type="PANTHER" id="PTHR36573:SF1">
    <property type="entry name" value="INTERMEMBRANE PHOSPHOLIPID TRANSPORT SYSTEM BINDING PROTEIN MLAC"/>
    <property type="match status" value="1"/>
</dbReference>
<protein>
    <submittedName>
        <fullName evidence="2">ABC transporter substrate-binding protein</fullName>
    </submittedName>
</protein>